<dbReference type="AlphaFoldDB" id="A0A644SV68"/>
<keyword evidence="1" id="KW-0732">Signal</keyword>
<dbReference type="InterPro" id="IPR028081">
    <property type="entry name" value="Leu-bd"/>
</dbReference>
<reference evidence="3" key="1">
    <citation type="submission" date="2019-08" db="EMBL/GenBank/DDBJ databases">
        <authorList>
            <person name="Kucharzyk K."/>
            <person name="Murdoch R.W."/>
            <person name="Higgins S."/>
            <person name="Loffler F."/>
        </authorList>
    </citation>
    <scope>NUCLEOTIDE SEQUENCE</scope>
</reference>
<dbReference type="Gene3D" id="3.40.50.2300">
    <property type="match status" value="2"/>
</dbReference>
<feature type="domain" description="Leucine-binding protein" evidence="2">
    <location>
        <begin position="45"/>
        <end position="389"/>
    </location>
</feature>
<sequence>MSMRKNEGAEESMRKKLAAVIMSTLLMAGVLTGCSSGTKQEATNEIKIGGNFELTGGVANYGKQAVNGIQLAIKQANASGGVLGKQIKLVLADNKSEAAEATNAITKLITQDKVVAVFGPATSSNTLATVRVAQDNKIPLITPTGTSEKITVENGKTHSYIFRSCFIDPLQGMIMANFASNTLKVKTAVIYIDNSSDYSKGLAKSFDEVFTKNGGKVLGQEAFLQKDQDFKSALTKIKALNPDVIFLPAYYEEVGKIVKQARELGMTMPILGADGWDDAKVVEIAGAAPLNNTFFCSHYSSQDTDSHVVSFIEAYKKEYNQEPGVFSALGYDAGLFLIDAIKRANSTDPAKIREALEQTKNLQLSTGLMTIDANHNPIKSVVVLEMKDGKPTFKEKITPKL</sequence>
<name>A0A644SV68_9ZZZZ</name>
<protein>
    <submittedName>
        <fullName evidence="3">Leucine-, isoleucine-, valine-, threonine-, and alanine-binding protein</fullName>
    </submittedName>
</protein>
<proteinExistence type="predicted"/>
<dbReference type="InterPro" id="IPR051010">
    <property type="entry name" value="BCAA_transport"/>
</dbReference>
<dbReference type="EMBL" id="VSSQ01000007">
    <property type="protein sequence ID" value="MPL58514.1"/>
    <property type="molecule type" value="Genomic_DNA"/>
</dbReference>
<dbReference type="InterPro" id="IPR028082">
    <property type="entry name" value="Peripla_BP_I"/>
</dbReference>
<dbReference type="PANTHER" id="PTHR30483:SF6">
    <property type="entry name" value="PERIPLASMIC BINDING PROTEIN OF ABC TRANSPORTER FOR NATURAL AMINO ACIDS"/>
    <property type="match status" value="1"/>
</dbReference>
<evidence type="ECO:0000256" key="1">
    <source>
        <dbReference type="ARBA" id="ARBA00022729"/>
    </source>
</evidence>
<dbReference type="PANTHER" id="PTHR30483">
    <property type="entry name" value="LEUCINE-SPECIFIC-BINDING PROTEIN"/>
    <property type="match status" value="1"/>
</dbReference>
<evidence type="ECO:0000259" key="2">
    <source>
        <dbReference type="Pfam" id="PF13458"/>
    </source>
</evidence>
<accession>A0A644SV68</accession>
<evidence type="ECO:0000313" key="3">
    <source>
        <dbReference type="EMBL" id="MPL58514.1"/>
    </source>
</evidence>
<comment type="caution">
    <text evidence="3">The sequence shown here is derived from an EMBL/GenBank/DDBJ whole genome shotgun (WGS) entry which is preliminary data.</text>
</comment>
<dbReference type="SUPFAM" id="SSF53822">
    <property type="entry name" value="Periplasmic binding protein-like I"/>
    <property type="match status" value="1"/>
</dbReference>
<gene>
    <name evidence="3" type="primary">braC_2</name>
    <name evidence="3" type="ORF">SDC9_04047</name>
</gene>
<organism evidence="3">
    <name type="scientific">bioreactor metagenome</name>
    <dbReference type="NCBI Taxonomy" id="1076179"/>
    <lineage>
        <taxon>unclassified sequences</taxon>
        <taxon>metagenomes</taxon>
        <taxon>ecological metagenomes</taxon>
    </lineage>
</organism>
<dbReference type="CDD" id="cd06347">
    <property type="entry name" value="PBP1_ABC_LivK_ligand_binding-like"/>
    <property type="match status" value="1"/>
</dbReference>
<dbReference type="PROSITE" id="PS51257">
    <property type="entry name" value="PROKAR_LIPOPROTEIN"/>
    <property type="match status" value="1"/>
</dbReference>
<dbReference type="Pfam" id="PF13458">
    <property type="entry name" value="Peripla_BP_6"/>
    <property type="match status" value="1"/>
</dbReference>